<evidence type="ECO:0000313" key="2">
    <source>
        <dbReference type="Proteomes" id="UP000053239"/>
    </source>
</evidence>
<dbReference type="AlphaFoldDB" id="A0A0J9TZF3"/>
<dbReference type="EMBL" id="KQ235344">
    <property type="protein sequence ID" value="KNA00213.1"/>
    <property type="molecule type" value="Genomic_DNA"/>
</dbReference>
<accession>A0A0J9TZF3</accession>
<evidence type="ECO:0000313" key="1">
    <source>
        <dbReference type="EMBL" id="KNA00213.1"/>
    </source>
</evidence>
<dbReference type="Proteomes" id="UP000053239">
    <property type="component" value="Unassembled WGS sequence"/>
</dbReference>
<protein>
    <submittedName>
        <fullName evidence="1">Uncharacterized protein</fullName>
    </submittedName>
</protein>
<sequence>MYEYFQNNIIHKKVEDFSNLKNYFYGLFDDNHQRNRKKKKSNSCKHTKKFAILMCQIREGGICKKKHNLYYKPLTSSDPSGQDRDPYNYDVKWDEKEHLTLTVRTPNVVTSLYFTQKMCYIFTKSK</sequence>
<organism evidence="1 2">
    <name type="scientific">Plasmodium vivax North Korean</name>
    <dbReference type="NCBI Taxonomy" id="1035514"/>
    <lineage>
        <taxon>Eukaryota</taxon>
        <taxon>Sar</taxon>
        <taxon>Alveolata</taxon>
        <taxon>Apicomplexa</taxon>
        <taxon>Aconoidasida</taxon>
        <taxon>Haemosporida</taxon>
        <taxon>Plasmodiidae</taxon>
        <taxon>Plasmodium</taxon>
        <taxon>Plasmodium (Plasmodium)</taxon>
    </lineage>
</organism>
<proteinExistence type="predicted"/>
<name>A0A0J9TZF3_PLAVI</name>
<reference evidence="1 2" key="1">
    <citation type="submission" date="2011-09" db="EMBL/GenBank/DDBJ databases">
        <title>The Genome Sequence of Plasmodium vivax North Korean.</title>
        <authorList>
            <consortium name="The Broad Institute Genome Sequencing Platform"/>
            <consortium name="The Broad Institute Genome Sequencing Center for Infectious Disease"/>
            <person name="Neafsey D."/>
            <person name="Carlton J."/>
            <person name="Barnwell J."/>
            <person name="Collins W."/>
            <person name="Escalante A."/>
            <person name="Mullikin J."/>
            <person name="Saul A."/>
            <person name="Guigo R."/>
            <person name="Camara F."/>
            <person name="Young S.K."/>
            <person name="Zeng Q."/>
            <person name="Gargeya S."/>
            <person name="Fitzgerald M."/>
            <person name="Haas B."/>
            <person name="Abouelleil A."/>
            <person name="Alvarado L."/>
            <person name="Arachchi H.M."/>
            <person name="Berlin A."/>
            <person name="Brown A."/>
            <person name="Chapman S.B."/>
            <person name="Chen Z."/>
            <person name="Dunbar C."/>
            <person name="Freedman E."/>
            <person name="Gearin G."/>
            <person name="Gellesch M."/>
            <person name="Goldberg J."/>
            <person name="Griggs A."/>
            <person name="Gujja S."/>
            <person name="Heiman D."/>
            <person name="Howarth C."/>
            <person name="Larson L."/>
            <person name="Lui A."/>
            <person name="MacDonald P.J.P."/>
            <person name="Montmayeur A."/>
            <person name="Murphy C."/>
            <person name="Neiman D."/>
            <person name="Pearson M."/>
            <person name="Priest M."/>
            <person name="Roberts A."/>
            <person name="Saif S."/>
            <person name="Shea T."/>
            <person name="Shenoy N."/>
            <person name="Sisk P."/>
            <person name="Stolte C."/>
            <person name="Sykes S."/>
            <person name="Wortman J."/>
            <person name="Nusbaum C."/>
            <person name="Birren B."/>
        </authorList>
    </citation>
    <scope>NUCLEOTIDE SEQUENCE [LARGE SCALE GENOMIC DNA]</scope>
    <source>
        <strain evidence="1 2">North Korean</strain>
    </source>
</reference>
<gene>
    <name evidence="1" type="ORF">PVNG_06437</name>
</gene>